<gene>
    <name evidence="2" type="ORF">EV102420_06_00470</name>
</gene>
<organism evidence="2 3">
    <name type="scientific">Pseudescherichia vulneris NBRC 102420</name>
    <dbReference type="NCBI Taxonomy" id="1115515"/>
    <lineage>
        <taxon>Bacteria</taxon>
        <taxon>Pseudomonadati</taxon>
        <taxon>Pseudomonadota</taxon>
        <taxon>Gammaproteobacteria</taxon>
        <taxon>Enterobacterales</taxon>
        <taxon>Enterobacteriaceae</taxon>
        <taxon>Pseudescherichia</taxon>
    </lineage>
</organism>
<name>A0A090UZ89_PSEVU</name>
<dbReference type="STRING" id="1115515.EV102420_06_00470"/>
<accession>A0A090UZ89</accession>
<keyword evidence="1" id="KW-0812">Transmembrane</keyword>
<keyword evidence="3" id="KW-1185">Reference proteome</keyword>
<keyword evidence="1" id="KW-1133">Transmembrane helix</keyword>
<dbReference type="EMBL" id="BBMZ01000006">
    <property type="protein sequence ID" value="GAL57173.1"/>
    <property type="molecule type" value="Genomic_DNA"/>
</dbReference>
<keyword evidence="1" id="KW-0472">Membrane</keyword>
<protein>
    <submittedName>
        <fullName evidence="2">Uncharacterized protein</fullName>
    </submittedName>
</protein>
<proteinExistence type="predicted"/>
<sequence>MDKAKFFLVYIAMLAFFLWPSITILFFDKTRLTSTDFILVLTFFGIGLALLIMGVRRLLELLGLVKS</sequence>
<dbReference type="Proteomes" id="UP000029462">
    <property type="component" value="Unassembled WGS sequence"/>
</dbReference>
<reference evidence="2 3" key="1">
    <citation type="submission" date="2014-09" db="EMBL/GenBank/DDBJ databases">
        <title>Whole genome shotgun sequence of Escherichia vulneris NBRC 102420.</title>
        <authorList>
            <person name="Yoshida Y."/>
            <person name="Hosoyama A."/>
            <person name="Tsuchikane K."/>
            <person name="Ohji S."/>
            <person name="Ichikawa N."/>
            <person name="Kimura A."/>
            <person name="Yamazoe A."/>
            <person name="Ezaki T."/>
            <person name="Fujita N."/>
        </authorList>
    </citation>
    <scope>NUCLEOTIDE SEQUENCE [LARGE SCALE GENOMIC DNA]</scope>
    <source>
        <strain evidence="2 3">NBRC 102420</strain>
    </source>
</reference>
<feature type="transmembrane region" description="Helical" evidence="1">
    <location>
        <begin position="38"/>
        <end position="59"/>
    </location>
</feature>
<dbReference type="AlphaFoldDB" id="A0A090UZ89"/>
<evidence type="ECO:0000313" key="3">
    <source>
        <dbReference type="Proteomes" id="UP000029462"/>
    </source>
</evidence>
<evidence type="ECO:0000256" key="1">
    <source>
        <dbReference type="SAM" id="Phobius"/>
    </source>
</evidence>
<dbReference type="RefSeq" id="WP_042389234.1">
    <property type="nucleotide sequence ID" value="NZ_BBMZ01000006.1"/>
</dbReference>
<evidence type="ECO:0000313" key="2">
    <source>
        <dbReference type="EMBL" id="GAL57173.1"/>
    </source>
</evidence>
<comment type="caution">
    <text evidence="2">The sequence shown here is derived from an EMBL/GenBank/DDBJ whole genome shotgun (WGS) entry which is preliminary data.</text>
</comment>
<feature type="transmembrane region" description="Helical" evidence="1">
    <location>
        <begin position="7"/>
        <end position="26"/>
    </location>
</feature>